<dbReference type="InterPro" id="IPR036259">
    <property type="entry name" value="MFS_trans_sf"/>
</dbReference>
<evidence type="ECO:0000256" key="5">
    <source>
        <dbReference type="ARBA" id="ARBA00023136"/>
    </source>
</evidence>
<evidence type="ECO:0000313" key="8">
    <source>
        <dbReference type="Proteomes" id="UP000321886"/>
    </source>
</evidence>
<feature type="transmembrane region" description="Helical" evidence="6">
    <location>
        <begin position="344"/>
        <end position="363"/>
    </location>
</feature>
<keyword evidence="5 6" id="KW-0472">Membrane</keyword>
<evidence type="ECO:0000256" key="2">
    <source>
        <dbReference type="ARBA" id="ARBA00022475"/>
    </source>
</evidence>
<keyword evidence="3 6" id="KW-0812">Transmembrane</keyword>
<proteinExistence type="predicted"/>
<accession>A0A511WWX2</accession>
<keyword evidence="4 6" id="KW-1133">Transmembrane helix</keyword>
<evidence type="ECO:0008006" key="9">
    <source>
        <dbReference type="Google" id="ProtNLM"/>
    </source>
</evidence>
<dbReference type="AlphaFoldDB" id="A0A511WWX2"/>
<evidence type="ECO:0000313" key="7">
    <source>
        <dbReference type="EMBL" id="GEN55447.1"/>
    </source>
</evidence>
<evidence type="ECO:0000256" key="4">
    <source>
        <dbReference type="ARBA" id="ARBA00022989"/>
    </source>
</evidence>
<dbReference type="GO" id="GO:0022857">
    <property type="term" value="F:transmembrane transporter activity"/>
    <property type="evidence" value="ECO:0007669"/>
    <property type="project" value="InterPro"/>
</dbReference>
<dbReference type="GO" id="GO:0005886">
    <property type="term" value="C:plasma membrane"/>
    <property type="evidence" value="ECO:0007669"/>
    <property type="project" value="UniProtKB-SubCell"/>
</dbReference>
<evidence type="ECO:0000256" key="1">
    <source>
        <dbReference type="ARBA" id="ARBA00004651"/>
    </source>
</evidence>
<dbReference type="SUPFAM" id="SSF103473">
    <property type="entry name" value="MFS general substrate transporter"/>
    <property type="match status" value="1"/>
</dbReference>
<name>A0A511WWX2_9BACI</name>
<comment type="caution">
    <text evidence="7">The sequence shown here is derived from an EMBL/GenBank/DDBJ whole genome shotgun (WGS) entry which is preliminary data.</text>
</comment>
<gene>
    <name evidence="7" type="ORF">HFA01_37090</name>
</gene>
<dbReference type="PANTHER" id="PTHR23513">
    <property type="entry name" value="INTEGRAL MEMBRANE EFFLUX PROTEIN-RELATED"/>
    <property type="match status" value="1"/>
</dbReference>
<dbReference type="Gene3D" id="1.20.1250.20">
    <property type="entry name" value="MFS general substrate transporter like domains"/>
    <property type="match status" value="1"/>
</dbReference>
<feature type="transmembrane region" description="Helical" evidence="6">
    <location>
        <begin position="281"/>
        <end position="298"/>
    </location>
</feature>
<feature type="transmembrane region" description="Helical" evidence="6">
    <location>
        <begin position="216"/>
        <end position="237"/>
    </location>
</feature>
<organism evidence="7 8">
    <name type="scientific">Halobacillus faecis</name>
    <dbReference type="NCBI Taxonomy" id="360184"/>
    <lineage>
        <taxon>Bacteria</taxon>
        <taxon>Bacillati</taxon>
        <taxon>Bacillota</taxon>
        <taxon>Bacilli</taxon>
        <taxon>Bacillales</taxon>
        <taxon>Bacillaceae</taxon>
        <taxon>Halobacillus</taxon>
    </lineage>
</organism>
<evidence type="ECO:0000256" key="3">
    <source>
        <dbReference type="ARBA" id="ARBA00022692"/>
    </source>
</evidence>
<feature type="transmembrane region" description="Helical" evidence="6">
    <location>
        <begin position="38"/>
        <end position="59"/>
    </location>
</feature>
<keyword evidence="8" id="KW-1185">Reference proteome</keyword>
<feature type="transmembrane region" description="Helical" evidence="6">
    <location>
        <begin position="304"/>
        <end position="323"/>
    </location>
</feature>
<reference evidence="7 8" key="1">
    <citation type="submission" date="2019-07" db="EMBL/GenBank/DDBJ databases">
        <title>Whole genome shotgun sequence of Halobacillus faecis NBRC 103569.</title>
        <authorList>
            <person name="Hosoyama A."/>
            <person name="Uohara A."/>
            <person name="Ohji S."/>
            <person name="Ichikawa N."/>
        </authorList>
    </citation>
    <scope>NUCLEOTIDE SEQUENCE [LARGE SCALE GENOMIC DNA]</scope>
    <source>
        <strain evidence="7 8">NBRC 103569</strain>
    </source>
</reference>
<dbReference type="Proteomes" id="UP000321886">
    <property type="component" value="Unassembled WGS sequence"/>
</dbReference>
<sequence length="401" mass="44051">MNKTNIRKLMGGYFLYESGRAMYFVLITWFLYQWTEDALYTGLFVSFGFIPGLFSNVIFGVLVDRSNRKKLARLAGMISIICLVLLTGTFVGGFEHPWLMITAHMIMQTAGSLFRPSLQALVAEVFPRDSLPRIFSWSGSATVTGSLTGAAAGGVLAGLLSVETSLLIVISLYAGATATIQMIRYTPVEVKNRRNSSSFWDEMKEGFVYVHQNQMLYGLFVMLMLGQLTFHTTLGFLSVYTSSHLKQTALIYGMLDSTFSIGGILAGLIGTWWWAKCQNRIGVWSLLLTATGLAIVSFTTLVPLAFLGFLLIGLGTSFVRALLQSVQQMATDSRFHGRMSSLRMLCNQTSVVVTGPLFGVLASSYGAPVVFLCLLLLVTGGVIWAHIQSKRPAFQQITRPA</sequence>
<dbReference type="OrthoDB" id="2957917at2"/>
<feature type="transmembrane region" description="Helical" evidence="6">
    <location>
        <begin position="369"/>
        <end position="387"/>
    </location>
</feature>
<feature type="transmembrane region" description="Helical" evidence="6">
    <location>
        <begin position="71"/>
        <end position="91"/>
    </location>
</feature>
<dbReference type="InterPro" id="IPR011701">
    <property type="entry name" value="MFS"/>
</dbReference>
<protein>
    <recommendedName>
        <fullName evidence="9">MFS transporter</fullName>
    </recommendedName>
</protein>
<dbReference type="Pfam" id="PF07690">
    <property type="entry name" value="MFS_1"/>
    <property type="match status" value="1"/>
</dbReference>
<dbReference type="EMBL" id="BJYD01000038">
    <property type="protein sequence ID" value="GEN55447.1"/>
    <property type="molecule type" value="Genomic_DNA"/>
</dbReference>
<dbReference type="PANTHER" id="PTHR23513:SF6">
    <property type="entry name" value="MAJOR FACILITATOR SUPERFAMILY ASSOCIATED DOMAIN-CONTAINING PROTEIN"/>
    <property type="match status" value="1"/>
</dbReference>
<feature type="transmembrane region" description="Helical" evidence="6">
    <location>
        <begin position="249"/>
        <end position="274"/>
    </location>
</feature>
<keyword evidence="2" id="KW-1003">Cell membrane</keyword>
<dbReference type="CDD" id="cd06173">
    <property type="entry name" value="MFS_MefA_like"/>
    <property type="match status" value="1"/>
</dbReference>
<feature type="transmembrane region" description="Helical" evidence="6">
    <location>
        <begin position="12"/>
        <end position="32"/>
    </location>
</feature>
<dbReference type="RefSeq" id="WP_146818817.1">
    <property type="nucleotide sequence ID" value="NZ_BJYD01000038.1"/>
</dbReference>
<comment type="subcellular location">
    <subcellularLocation>
        <location evidence="1">Cell membrane</location>
        <topology evidence="1">Multi-pass membrane protein</topology>
    </subcellularLocation>
</comment>
<evidence type="ECO:0000256" key="6">
    <source>
        <dbReference type="SAM" id="Phobius"/>
    </source>
</evidence>